<keyword evidence="2" id="KW-1185">Reference proteome</keyword>
<sequence>MKKALLSIGIYQYLFSLLGVFSQSGLNTTIECKSKKRSGYKKTTMFFDEKL</sequence>
<accession>A0A942Z9W6</accession>
<reference evidence="1" key="1">
    <citation type="submission" date="2019-12" db="EMBL/GenBank/DDBJ databases">
        <title>Clostridiaceae gen. nov. sp. nov., isolated from sediment in Xinjiang, China.</title>
        <authorList>
            <person name="Zhang R."/>
        </authorList>
    </citation>
    <scope>NUCLEOTIDE SEQUENCE</scope>
    <source>
        <strain evidence="1">D2Q-11</strain>
    </source>
</reference>
<gene>
    <name evidence="1" type="ORF">GOQ27_14110</name>
</gene>
<dbReference type="Proteomes" id="UP000724672">
    <property type="component" value="Unassembled WGS sequence"/>
</dbReference>
<organism evidence="1 2">
    <name type="scientific">Anaeromonas frigoriresistens</name>
    <dbReference type="NCBI Taxonomy" id="2683708"/>
    <lineage>
        <taxon>Bacteria</taxon>
        <taxon>Bacillati</taxon>
        <taxon>Bacillota</taxon>
        <taxon>Tissierellia</taxon>
        <taxon>Tissierellales</taxon>
        <taxon>Thermohalobacteraceae</taxon>
        <taxon>Anaeromonas</taxon>
    </lineage>
</organism>
<evidence type="ECO:0000313" key="1">
    <source>
        <dbReference type="EMBL" id="MBS4539604.1"/>
    </source>
</evidence>
<dbReference type="AlphaFoldDB" id="A0A942Z9W6"/>
<proteinExistence type="predicted"/>
<comment type="caution">
    <text evidence="1">The sequence shown here is derived from an EMBL/GenBank/DDBJ whole genome shotgun (WGS) entry which is preliminary data.</text>
</comment>
<protein>
    <submittedName>
        <fullName evidence="1">Uncharacterized protein</fullName>
    </submittedName>
</protein>
<dbReference type="EMBL" id="WSFT01000053">
    <property type="protein sequence ID" value="MBS4539604.1"/>
    <property type="molecule type" value="Genomic_DNA"/>
</dbReference>
<dbReference type="RefSeq" id="WP_203367527.1">
    <property type="nucleotide sequence ID" value="NZ_WSFT01000053.1"/>
</dbReference>
<name>A0A942Z9W6_9FIRM</name>
<evidence type="ECO:0000313" key="2">
    <source>
        <dbReference type="Proteomes" id="UP000724672"/>
    </source>
</evidence>